<dbReference type="Proteomes" id="UP000054771">
    <property type="component" value="Unassembled WGS sequence"/>
</dbReference>
<reference evidence="2" key="1">
    <citation type="journal article" date="2016" name="Genome Announc.">
        <title>Draft genome sequences of fungus Aspergillus calidoustus.</title>
        <authorList>
            <person name="Horn F."/>
            <person name="Linde J."/>
            <person name="Mattern D.J."/>
            <person name="Walther G."/>
            <person name="Guthke R."/>
            <person name="Scherlach K."/>
            <person name="Martin K."/>
            <person name="Brakhage A.A."/>
            <person name="Petzke L."/>
            <person name="Valiante V."/>
        </authorList>
    </citation>
    <scope>NUCLEOTIDE SEQUENCE [LARGE SCALE GENOMIC DNA]</scope>
    <source>
        <strain evidence="2">SF006504</strain>
    </source>
</reference>
<protein>
    <submittedName>
        <fullName evidence="1">Uncharacterized protein</fullName>
    </submittedName>
</protein>
<dbReference type="AlphaFoldDB" id="A0A0U5FMX1"/>
<accession>A0A0U5FMX1</accession>
<dbReference type="OMA" id="EFRESYH"/>
<dbReference type="OrthoDB" id="5396831at2759"/>
<keyword evidence="2" id="KW-1185">Reference proteome</keyword>
<organism evidence="1 2">
    <name type="scientific">Aspergillus calidoustus</name>
    <dbReference type="NCBI Taxonomy" id="454130"/>
    <lineage>
        <taxon>Eukaryota</taxon>
        <taxon>Fungi</taxon>
        <taxon>Dikarya</taxon>
        <taxon>Ascomycota</taxon>
        <taxon>Pezizomycotina</taxon>
        <taxon>Eurotiomycetes</taxon>
        <taxon>Eurotiomycetidae</taxon>
        <taxon>Eurotiales</taxon>
        <taxon>Aspergillaceae</taxon>
        <taxon>Aspergillus</taxon>
        <taxon>Aspergillus subgen. Nidulantes</taxon>
    </lineage>
</organism>
<name>A0A0U5FMX1_ASPCI</name>
<dbReference type="STRING" id="454130.A0A0U5FMX1"/>
<gene>
    <name evidence="1" type="ORF">ASPCAL00364</name>
</gene>
<evidence type="ECO:0000313" key="1">
    <source>
        <dbReference type="EMBL" id="CEL00768.1"/>
    </source>
</evidence>
<evidence type="ECO:0000313" key="2">
    <source>
        <dbReference type="Proteomes" id="UP000054771"/>
    </source>
</evidence>
<proteinExistence type="predicted"/>
<sequence>MSQLPPAFPISVQLHPDPTSPRNEILDQEEWVEAEDSLAHRYSLMEKWATADQRFRDISNYINPNPSTPPFGVEHTLPALFLRTADFRAMAMTQVGTVVFSKEYDGIWYVLDAQSLQTGLMNVARFESNGSIRCATHRRPFNLTQITIFSIGNGWPLEEIIETGIGGWGFWNQPMDMDLPILDILQGVKDSGKFQYAGWGDKELLAREIERAAPGYLELEAEGRAGEFELERLAEIYT</sequence>
<dbReference type="EMBL" id="CDMC01000001">
    <property type="protein sequence ID" value="CEL00768.1"/>
    <property type="molecule type" value="Genomic_DNA"/>
</dbReference>